<keyword evidence="3 6" id="KW-1133">Transmembrane helix</keyword>
<dbReference type="AlphaFoldDB" id="A0A9W7CHH5"/>
<feature type="compositionally biased region" description="Basic and acidic residues" evidence="5">
    <location>
        <begin position="95"/>
        <end position="110"/>
    </location>
</feature>
<keyword evidence="9" id="KW-1185">Reference proteome</keyword>
<comment type="subcellular location">
    <subcellularLocation>
        <location evidence="1">Membrane</location>
        <topology evidence="1">Multi-pass membrane protein</topology>
    </subcellularLocation>
</comment>
<dbReference type="PROSITE" id="PS51380">
    <property type="entry name" value="EXS"/>
    <property type="match status" value="1"/>
</dbReference>
<dbReference type="Pfam" id="PF03124">
    <property type="entry name" value="EXS"/>
    <property type="match status" value="1"/>
</dbReference>
<keyword evidence="2 6" id="KW-0812">Transmembrane</keyword>
<name>A0A9W7CHH5_9STRA</name>
<feature type="compositionally biased region" description="Polar residues" evidence="5">
    <location>
        <begin position="63"/>
        <end position="73"/>
    </location>
</feature>
<feature type="domain" description="EXS" evidence="7">
    <location>
        <begin position="269"/>
        <end position="482"/>
    </location>
</feature>
<dbReference type="GO" id="GO:0016020">
    <property type="term" value="C:membrane"/>
    <property type="evidence" value="ECO:0007669"/>
    <property type="project" value="UniProtKB-SubCell"/>
</dbReference>
<feature type="transmembrane region" description="Helical" evidence="6">
    <location>
        <begin position="235"/>
        <end position="261"/>
    </location>
</feature>
<dbReference type="PANTHER" id="PTHR10783:SF46">
    <property type="entry name" value="PROTEIN ERD1 HOMOLOG 2"/>
    <property type="match status" value="1"/>
</dbReference>
<protein>
    <recommendedName>
        <fullName evidence="7">EXS domain-containing protein</fullName>
    </recommendedName>
</protein>
<evidence type="ECO:0000313" key="9">
    <source>
        <dbReference type="Proteomes" id="UP001165122"/>
    </source>
</evidence>
<evidence type="ECO:0000256" key="5">
    <source>
        <dbReference type="SAM" id="MobiDB-lite"/>
    </source>
</evidence>
<reference evidence="9" key="1">
    <citation type="journal article" date="2023" name="Commun. Biol.">
        <title>Genome analysis of Parmales, the sister group of diatoms, reveals the evolutionary specialization of diatoms from phago-mixotrophs to photoautotrophs.</title>
        <authorList>
            <person name="Ban H."/>
            <person name="Sato S."/>
            <person name="Yoshikawa S."/>
            <person name="Yamada K."/>
            <person name="Nakamura Y."/>
            <person name="Ichinomiya M."/>
            <person name="Sato N."/>
            <person name="Blanc-Mathieu R."/>
            <person name="Endo H."/>
            <person name="Kuwata A."/>
            <person name="Ogata H."/>
        </authorList>
    </citation>
    <scope>NUCLEOTIDE SEQUENCE [LARGE SCALE GENOMIC DNA]</scope>
    <source>
        <strain evidence="9">NIES 3700</strain>
    </source>
</reference>
<dbReference type="GO" id="GO:0005737">
    <property type="term" value="C:cytoplasm"/>
    <property type="evidence" value="ECO:0007669"/>
    <property type="project" value="TreeGrafter"/>
</dbReference>
<accession>A0A9W7CHH5</accession>
<dbReference type="Proteomes" id="UP001165122">
    <property type="component" value="Unassembled WGS sequence"/>
</dbReference>
<feature type="region of interest" description="Disordered" evidence="5">
    <location>
        <begin position="62"/>
        <end position="110"/>
    </location>
</feature>
<gene>
    <name evidence="8" type="ORF">TrLO_g13930</name>
</gene>
<evidence type="ECO:0000256" key="3">
    <source>
        <dbReference type="ARBA" id="ARBA00022989"/>
    </source>
</evidence>
<keyword evidence="4 6" id="KW-0472">Membrane</keyword>
<sequence length="482" mass="54145">MSQEIGNIFAQTGEREGEGHMHDPLLRSPTILIVFIALWGVDVFIFHRLRLDWRKSMNLPASGATSPLSQSQPEIELMPTSSQDSQDPSSSNPDFDQRDSEDSDDDHDHETYCETTLHETKLHEKTLLKTSTSSSSNTASSNTNNNTVAACGSDLKASGADKILLLAASLFLLLYVTQFICLNLLSFSSLLSTLTFYILILLLSLSPHTLISHPKSLLSSSFTLLHEIITGGRHFVHVFLADALCSLSKILFDLGILFSLFCSYPHNLPKNSAVLVIPSLFGVLPFVVRIRQCMWSWKEYEKKDGMEFMHVLNSLKYASSILPIVISAFQQLYESQNEQEDTSKYEGVLQFFLCVNTVFCFTWDTMVDWGLGTGGIGFCEVGFGSSSPTTNNTNEGQELKKKTTCLRQGLRLGATGTWICVLANFSMRCAWVLRYFESTLFNSWDQYVLAVQFIEVFRRAVWNVLRVENQLLQTRIGQPNKK</sequence>
<dbReference type="PANTHER" id="PTHR10783">
    <property type="entry name" value="XENOTROPIC AND POLYTROPIC RETROVIRUS RECEPTOR 1-RELATED"/>
    <property type="match status" value="1"/>
</dbReference>
<feature type="transmembrane region" description="Helical" evidence="6">
    <location>
        <begin position="163"/>
        <end position="188"/>
    </location>
</feature>
<dbReference type="InterPro" id="IPR004342">
    <property type="entry name" value="EXS_C"/>
</dbReference>
<feature type="transmembrane region" description="Helical" evidence="6">
    <location>
        <begin position="194"/>
        <end position="214"/>
    </location>
</feature>
<evidence type="ECO:0000256" key="4">
    <source>
        <dbReference type="ARBA" id="ARBA00023136"/>
    </source>
</evidence>
<evidence type="ECO:0000313" key="8">
    <source>
        <dbReference type="EMBL" id="GMI04696.1"/>
    </source>
</evidence>
<evidence type="ECO:0000259" key="7">
    <source>
        <dbReference type="PROSITE" id="PS51380"/>
    </source>
</evidence>
<proteinExistence type="predicted"/>
<feature type="transmembrane region" description="Helical" evidence="6">
    <location>
        <begin position="273"/>
        <end position="290"/>
    </location>
</feature>
<dbReference type="EMBL" id="BRXW01000077">
    <property type="protein sequence ID" value="GMI04696.1"/>
    <property type="molecule type" value="Genomic_DNA"/>
</dbReference>
<feature type="compositionally biased region" description="Low complexity" evidence="5">
    <location>
        <begin position="79"/>
        <end position="94"/>
    </location>
</feature>
<evidence type="ECO:0000256" key="1">
    <source>
        <dbReference type="ARBA" id="ARBA00004141"/>
    </source>
</evidence>
<organism evidence="8 9">
    <name type="scientific">Triparma laevis f. longispina</name>
    <dbReference type="NCBI Taxonomy" id="1714387"/>
    <lineage>
        <taxon>Eukaryota</taxon>
        <taxon>Sar</taxon>
        <taxon>Stramenopiles</taxon>
        <taxon>Ochrophyta</taxon>
        <taxon>Bolidophyceae</taxon>
        <taxon>Parmales</taxon>
        <taxon>Triparmaceae</taxon>
        <taxon>Triparma</taxon>
    </lineage>
</organism>
<evidence type="ECO:0000256" key="2">
    <source>
        <dbReference type="ARBA" id="ARBA00022692"/>
    </source>
</evidence>
<feature type="transmembrane region" description="Helical" evidence="6">
    <location>
        <begin position="30"/>
        <end position="49"/>
    </location>
</feature>
<dbReference type="OrthoDB" id="9970435at2759"/>
<comment type="caution">
    <text evidence="8">The sequence shown here is derived from an EMBL/GenBank/DDBJ whole genome shotgun (WGS) entry which is preliminary data.</text>
</comment>
<evidence type="ECO:0000256" key="6">
    <source>
        <dbReference type="SAM" id="Phobius"/>
    </source>
</evidence>